<feature type="transmembrane region" description="Helical" evidence="4">
    <location>
        <begin position="203"/>
        <end position="224"/>
    </location>
</feature>
<proteinExistence type="inferred from homology"/>
<dbReference type="GeneID" id="63728873"/>
<feature type="transmembrane region" description="Helical" evidence="4">
    <location>
        <begin position="236"/>
        <end position="255"/>
    </location>
</feature>
<feature type="transmembrane region" description="Helical" evidence="4">
    <location>
        <begin position="170"/>
        <end position="191"/>
    </location>
</feature>
<accession>A0A1L9PXX6</accession>
<dbReference type="RefSeq" id="XP_040672044.1">
    <property type="nucleotide sequence ID" value="XM_040813362.1"/>
</dbReference>
<evidence type="ECO:0000256" key="1">
    <source>
        <dbReference type="ARBA" id="ARBA00004141"/>
    </source>
</evidence>
<keyword evidence="7" id="KW-1185">Reference proteome</keyword>
<reference evidence="7" key="1">
    <citation type="journal article" date="2017" name="Genome Biol.">
        <title>Comparative genomics reveals high biological diversity and specific adaptations in the industrially and medically important fungal genus Aspergillus.</title>
        <authorList>
            <person name="de Vries R.P."/>
            <person name="Riley R."/>
            <person name="Wiebenga A."/>
            <person name="Aguilar-Osorio G."/>
            <person name="Amillis S."/>
            <person name="Uchima C.A."/>
            <person name="Anderluh G."/>
            <person name="Asadollahi M."/>
            <person name="Askin M."/>
            <person name="Barry K."/>
            <person name="Battaglia E."/>
            <person name="Bayram O."/>
            <person name="Benocci T."/>
            <person name="Braus-Stromeyer S.A."/>
            <person name="Caldana C."/>
            <person name="Canovas D."/>
            <person name="Cerqueira G.C."/>
            <person name="Chen F."/>
            <person name="Chen W."/>
            <person name="Choi C."/>
            <person name="Clum A."/>
            <person name="Dos Santos R.A."/>
            <person name="Damasio A.R."/>
            <person name="Diallinas G."/>
            <person name="Emri T."/>
            <person name="Fekete E."/>
            <person name="Flipphi M."/>
            <person name="Freyberg S."/>
            <person name="Gallo A."/>
            <person name="Gournas C."/>
            <person name="Habgood R."/>
            <person name="Hainaut M."/>
            <person name="Harispe M.L."/>
            <person name="Henrissat B."/>
            <person name="Hilden K.S."/>
            <person name="Hope R."/>
            <person name="Hossain A."/>
            <person name="Karabika E."/>
            <person name="Karaffa L."/>
            <person name="Karanyi Z."/>
            <person name="Krasevec N."/>
            <person name="Kuo A."/>
            <person name="Kusch H."/>
            <person name="LaButti K."/>
            <person name="Lagendijk E.L."/>
            <person name="Lapidus A."/>
            <person name="Levasseur A."/>
            <person name="Lindquist E."/>
            <person name="Lipzen A."/>
            <person name="Logrieco A.F."/>
            <person name="MacCabe A."/>
            <person name="Maekelae M.R."/>
            <person name="Malavazi I."/>
            <person name="Melin P."/>
            <person name="Meyer V."/>
            <person name="Mielnichuk N."/>
            <person name="Miskei M."/>
            <person name="Molnar A.P."/>
            <person name="Mule G."/>
            <person name="Ngan C.Y."/>
            <person name="Orejas M."/>
            <person name="Orosz E."/>
            <person name="Ouedraogo J.P."/>
            <person name="Overkamp K.M."/>
            <person name="Park H.-S."/>
            <person name="Perrone G."/>
            <person name="Piumi F."/>
            <person name="Punt P.J."/>
            <person name="Ram A.F."/>
            <person name="Ramon A."/>
            <person name="Rauscher S."/>
            <person name="Record E."/>
            <person name="Riano-Pachon D.M."/>
            <person name="Robert V."/>
            <person name="Roehrig J."/>
            <person name="Ruller R."/>
            <person name="Salamov A."/>
            <person name="Salih N.S."/>
            <person name="Samson R.A."/>
            <person name="Sandor E."/>
            <person name="Sanguinetti M."/>
            <person name="Schuetze T."/>
            <person name="Sepcic K."/>
            <person name="Shelest E."/>
            <person name="Sherlock G."/>
            <person name="Sophianopoulou V."/>
            <person name="Squina F.M."/>
            <person name="Sun H."/>
            <person name="Susca A."/>
            <person name="Todd R.B."/>
            <person name="Tsang A."/>
            <person name="Unkles S.E."/>
            <person name="van de Wiele N."/>
            <person name="van Rossen-Uffink D."/>
            <person name="Oliveira J.V."/>
            <person name="Vesth T.C."/>
            <person name="Visser J."/>
            <person name="Yu J.-H."/>
            <person name="Zhou M."/>
            <person name="Andersen M.R."/>
            <person name="Archer D.B."/>
            <person name="Baker S.E."/>
            <person name="Benoit I."/>
            <person name="Brakhage A.A."/>
            <person name="Braus G.H."/>
            <person name="Fischer R."/>
            <person name="Frisvad J.C."/>
            <person name="Goldman G.H."/>
            <person name="Houbraken J."/>
            <person name="Oakley B."/>
            <person name="Pocsi I."/>
            <person name="Scazzocchio C."/>
            <person name="Seiboth B."/>
            <person name="vanKuyk P.A."/>
            <person name="Wortman J."/>
            <person name="Dyer P.S."/>
            <person name="Grigoriev I.V."/>
        </authorList>
    </citation>
    <scope>NUCLEOTIDE SEQUENCE [LARGE SCALE GENOMIC DNA]</scope>
    <source>
        <strain evidence="7">CBS 583.65</strain>
    </source>
</reference>
<dbReference type="InterPro" id="IPR020846">
    <property type="entry name" value="MFS_dom"/>
</dbReference>
<feature type="transmembrane region" description="Helical" evidence="4">
    <location>
        <begin position="276"/>
        <end position="294"/>
    </location>
</feature>
<name>A0A1L9PXX6_ASPVE</name>
<feature type="transmembrane region" description="Helical" evidence="4">
    <location>
        <begin position="118"/>
        <end position="138"/>
    </location>
</feature>
<dbReference type="Proteomes" id="UP000184073">
    <property type="component" value="Unassembled WGS sequence"/>
</dbReference>
<dbReference type="InterPro" id="IPR050327">
    <property type="entry name" value="Proton-linked_MCT"/>
</dbReference>
<dbReference type="InterPro" id="IPR036259">
    <property type="entry name" value="MFS_trans_sf"/>
</dbReference>
<keyword evidence="4" id="KW-0812">Transmembrane</keyword>
<feature type="compositionally biased region" description="Polar residues" evidence="3">
    <location>
        <begin position="50"/>
        <end position="67"/>
    </location>
</feature>
<dbReference type="OrthoDB" id="6499973at2759"/>
<feature type="transmembrane region" description="Helical" evidence="4">
    <location>
        <begin position="145"/>
        <end position="164"/>
    </location>
</feature>
<gene>
    <name evidence="6" type="ORF">ASPVEDRAFT_45686</name>
</gene>
<feature type="transmembrane region" description="Helical" evidence="4">
    <location>
        <begin position="442"/>
        <end position="464"/>
    </location>
</feature>
<organism evidence="6 7">
    <name type="scientific">Aspergillus versicolor CBS 583.65</name>
    <dbReference type="NCBI Taxonomy" id="1036611"/>
    <lineage>
        <taxon>Eukaryota</taxon>
        <taxon>Fungi</taxon>
        <taxon>Dikarya</taxon>
        <taxon>Ascomycota</taxon>
        <taxon>Pezizomycotina</taxon>
        <taxon>Eurotiomycetes</taxon>
        <taxon>Eurotiomycetidae</taxon>
        <taxon>Eurotiales</taxon>
        <taxon>Aspergillaceae</taxon>
        <taxon>Aspergillus</taxon>
        <taxon>Aspergillus subgen. Nidulantes</taxon>
    </lineage>
</organism>
<feature type="transmembrane region" description="Helical" evidence="4">
    <location>
        <begin position="344"/>
        <end position="363"/>
    </location>
</feature>
<feature type="transmembrane region" description="Helical" evidence="4">
    <location>
        <begin position="402"/>
        <end position="422"/>
    </location>
</feature>
<sequence>MKFIDPKLNTSSTLLEVSTMQSHLASTETIHFEMVANTSATELRARHPETQTQPEPESTAATPYETSTEPKWDTKEGWPVVAAGSAIFFVFLGLIYSYGIVQLHLAESHLASVSTLSFIGSVGAAISPLTGTLVARVIRAVGYRYTAFLGGIFLGLGEFTAGWATKSVPAMFVTQGFLFGVGSALLFLPAATAPSLWFKKRRGLATGVVYGGAGIGSAIIALTLEKLISATGLETALKILGGASWAICLPAAYFLKAPAGRERAVATMKWSLFRSLKFLIMLAMGTIATFPLFVPPFLLPLYITSVGLSSQTAAFILAAWNLASALGRIGMGFGADTVLGPLNSMFASLMVIGITAMALWPFANSLGLLIFFAILNGVGSGGFFSLMPVVVGAVFGDGELASVMSVLTTSWTFGYFLGSPIAGYLLEAYGGAEAGLVAFRPAFFYAGSLTLASAGLILAVRLMMNRKIFTRL</sequence>
<evidence type="ECO:0000256" key="2">
    <source>
        <dbReference type="ARBA" id="ARBA00006727"/>
    </source>
</evidence>
<dbReference type="GO" id="GO:0022857">
    <property type="term" value="F:transmembrane transporter activity"/>
    <property type="evidence" value="ECO:0007669"/>
    <property type="project" value="InterPro"/>
</dbReference>
<dbReference type="Pfam" id="PF07690">
    <property type="entry name" value="MFS_1"/>
    <property type="match status" value="1"/>
</dbReference>
<dbReference type="PROSITE" id="PS50850">
    <property type="entry name" value="MFS"/>
    <property type="match status" value="1"/>
</dbReference>
<dbReference type="VEuPathDB" id="FungiDB:ASPVEDRAFT_45686"/>
<keyword evidence="4" id="KW-0472">Membrane</keyword>
<keyword evidence="4" id="KW-1133">Transmembrane helix</keyword>
<dbReference type="SUPFAM" id="SSF103473">
    <property type="entry name" value="MFS general substrate transporter"/>
    <property type="match status" value="1"/>
</dbReference>
<evidence type="ECO:0000313" key="7">
    <source>
        <dbReference type="Proteomes" id="UP000184073"/>
    </source>
</evidence>
<feature type="region of interest" description="Disordered" evidence="3">
    <location>
        <begin position="45"/>
        <end position="71"/>
    </location>
</feature>
<comment type="subcellular location">
    <subcellularLocation>
        <location evidence="1">Membrane</location>
        <topology evidence="1">Multi-pass membrane protein</topology>
    </subcellularLocation>
</comment>
<feature type="transmembrane region" description="Helical" evidence="4">
    <location>
        <begin position="77"/>
        <end position="98"/>
    </location>
</feature>
<feature type="transmembrane region" description="Helical" evidence="4">
    <location>
        <begin position="300"/>
        <end position="323"/>
    </location>
</feature>
<feature type="domain" description="Major facilitator superfamily (MFS) profile" evidence="5">
    <location>
        <begin position="277"/>
        <end position="472"/>
    </location>
</feature>
<dbReference type="GO" id="GO:0016020">
    <property type="term" value="C:membrane"/>
    <property type="evidence" value="ECO:0007669"/>
    <property type="project" value="UniProtKB-SubCell"/>
</dbReference>
<dbReference type="PANTHER" id="PTHR11360:SF305">
    <property type="entry name" value="MAJOR FACILITATOR SUPERFAMILY (MFS) PROFILE DOMAIN-CONTAINING PROTEIN"/>
    <property type="match status" value="1"/>
</dbReference>
<evidence type="ECO:0000313" key="6">
    <source>
        <dbReference type="EMBL" id="OJJ06282.1"/>
    </source>
</evidence>
<protein>
    <recommendedName>
        <fullName evidence="5">Major facilitator superfamily (MFS) profile domain-containing protein</fullName>
    </recommendedName>
</protein>
<evidence type="ECO:0000256" key="3">
    <source>
        <dbReference type="SAM" id="MobiDB-lite"/>
    </source>
</evidence>
<dbReference type="Gene3D" id="1.20.1250.20">
    <property type="entry name" value="MFS general substrate transporter like domains"/>
    <property type="match status" value="2"/>
</dbReference>
<dbReference type="EMBL" id="KV878134">
    <property type="protein sequence ID" value="OJJ06282.1"/>
    <property type="molecule type" value="Genomic_DNA"/>
</dbReference>
<dbReference type="AlphaFoldDB" id="A0A1L9PXX6"/>
<comment type="similarity">
    <text evidence="2">Belongs to the major facilitator superfamily. Monocarboxylate porter (TC 2.A.1.13) family.</text>
</comment>
<evidence type="ECO:0000256" key="4">
    <source>
        <dbReference type="SAM" id="Phobius"/>
    </source>
</evidence>
<feature type="transmembrane region" description="Helical" evidence="4">
    <location>
        <begin position="369"/>
        <end position="395"/>
    </location>
</feature>
<dbReference type="PANTHER" id="PTHR11360">
    <property type="entry name" value="MONOCARBOXYLATE TRANSPORTER"/>
    <property type="match status" value="1"/>
</dbReference>
<dbReference type="InterPro" id="IPR011701">
    <property type="entry name" value="MFS"/>
</dbReference>
<evidence type="ECO:0000259" key="5">
    <source>
        <dbReference type="PROSITE" id="PS50850"/>
    </source>
</evidence>